<feature type="compositionally biased region" description="Acidic residues" evidence="1">
    <location>
        <begin position="184"/>
        <end position="198"/>
    </location>
</feature>
<proteinExistence type="predicted"/>
<feature type="compositionally biased region" description="Basic and acidic residues" evidence="1">
    <location>
        <begin position="11"/>
        <end position="22"/>
    </location>
</feature>
<feature type="compositionally biased region" description="Polar residues" evidence="1">
    <location>
        <begin position="113"/>
        <end position="123"/>
    </location>
</feature>
<feature type="region of interest" description="Disordered" evidence="1">
    <location>
        <begin position="99"/>
        <end position="332"/>
    </location>
</feature>
<protein>
    <submittedName>
        <fullName evidence="2">Uncharacterized protein</fullName>
    </submittedName>
</protein>
<accession>A0A3N4HE20</accession>
<keyword evidence="3" id="KW-1185">Reference proteome</keyword>
<gene>
    <name evidence="2" type="ORF">BJ508DRAFT_336249</name>
</gene>
<dbReference type="AlphaFoldDB" id="A0A3N4HE20"/>
<dbReference type="EMBL" id="ML119955">
    <property type="protein sequence ID" value="RPA71238.1"/>
    <property type="molecule type" value="Genomic_DNA"/>
</dbReference>
<reference evidence="2 3" key="1">
    <citation type="journal article" date="2018" name="Nat. Ecol. Evol.">
        <title>Pezizomycetes genomes reveal the molecular basis of ectomycorrhizal truffle lifestyle.</title>
        <authorList>
            <person name="Murat C."/>
            <person name="Payen T."/>
            <person name="Noel B."/>
            <person name="Kuo A."/>
            <person name="Morin E."/>
            <person name="Chen J."/>
            <person name="Kohler A."/>
            <person name="Krizsan K."/>
            <person name="Balestrini R."/>
            <person name="Da Silva C."/>
            <person name="Montanini B."/>
            <person name="Hainaut M."/>
            <person name="Levati E."/>
            <person name="Barry K.W."/>
            <person name="Belfiori B."/>
            <person name="Cichocki N."/>
            <person name="Clum A."/>
            <person name="Dockter R.B."/>
            <person name="Fauchery L."/>
            <person name="Guy J."/>
            <person name="Iotti M."/>
            <person name="Le Tacon F."/>
            <person name="Lindquist E.A."/>
            <person name="Lipzen A."/>
            <person name="Malagnac F."/>
            <person name="Mello A."/>
            <person name="Molinier V."/>
            <person name="Miyauchi S."/>
            <person name="Poulain J."/>
            <person name="Riccioni C."/>
            <person name="Rubini A."/>
            <person name="Sitrit Y."/>
            <person name="Splivallo R."/>
            <person name="Traeger S."/>
            <person name="Wang M."/>
            <person name="Zifcakova L."/>
            <person name="Wipf D."/>
            <person name="Zambonelli A."/>
            <person name="Paolocci F."/>
            <person name="Nowrousian M."/>
            <person name="Ottonello S."/>
            <person name="Baldrian P."/>
            <person name="Spatafora J.W."/>
            <person name="Henrissat B."/>
            <person name="Nagy L.G."/>
            <person name="Aury J.M."/>
            <person name="Wincker P."/>
            <person name="Grigoriev I.V."/>
            <person name="Bonfante P."/>
            <person name="Martin F.M."/>
        </authorList>
    </citation>
    <scope>NUCLEOTIDE SEQUENCE [LARGE SCALE GENOMIC DNA]</scope>
    <source>
        <strain evidence="2 3">RN42</strain>
    </source>
</reference>
<organism evidence="2 3">
    <name type="scientific">Ascobolus immersus RN42</name>
    <dbReference type="NCBI Taxonomy" id="1160509"/>
    <lineage>
        <taxon>Eukaryota</taxon>
        <taxon>Fungi</taxon>
        <taxon>Dikarya</taxon>
        <taxon>Ascomycota</taxon>
        <taxon>Pezizomycotina</taxon>
        <taxon>Pezizomycetes</taxon>
        <taxon>Pezizales</taxon>
        <taxon>Ascobolaceae</taxon>
        <taxon>Ascobolus</taxon>
    </lineage>
</organism>
<evidence type="ECO:0000313" key="3">
    <source>
        <dbReference type="Proteomes" id="UP000275078"/>
    </source>
</evidence>
<name>A0A3N4HE20_ASCIM</name>
<feature type="compositionally biased region" description="Basic and acidic residues" evidence="1">
    <location>
        <begin position="225"/>
        <end position="257"/>
    </location>
</feature>
<feature type="compositionally biased region" description="Low complexity" evidence="1">
    <location>
        <begin position="124"/>
        <end position="133"/>
    </location>
</feature>
<dbReference type="Proteomes" id="UP000275078">
    <property type="component" value="Unassembled WGS sequence"/>
</dbReference>
<evidence type="ECO:0000256" key="1">
    <source>
        <dbReference type="SAM" id="MobiDB-lite"/>
    </source>
</evidence>
<feature type="compositionally biased region" description="Polar residues" evidence="1">
    <location>
        <begin position="298"/>
        <end position="317"/>
    </location>
</feature>
<feature type="compositionally biased region" description="Basic and acidic residues" evidence="1">
    <location>
        <begin position="267"/>
        <end position="280"/>
    </location>
</feature>
<evidence type="ECO:0000313" key="2">
    <source>
        <dbReference type="EMBL" id="RPA71238.1"/>
    </source>
</evidence>
<feature type="compositionally biased region" description="Acidic residues" evidence="1">
    <location>
        <begin position="281"/>
        <end position="294"/>
    </location>
</feature>
<feature type="region of interest" description="Disordered" evidence="1">
    <location>
        <begin position="1"/>
        <end position="86"/>
    </location>
</feature>
<feature type="compositionally biased region" description="Basic and acidic residues" evidence="1">
    <location>
        <begin position="318"/>
        <end position="332"/>
    </location>
</feature>
<feature type="compositionally biased region" description="Basic residues" evidence="1">
    <location>
        <begin position="1"/>
        <end position="10"/>
    </location>
</feature>
<sequence>MLKIRKRRQRDSHSDAQVEKGGKPTAGASAKRSEEDIRNRKKHSPTHASASGTVEPFKTGQVEATQGPVQGLLDPPIGGDTVQPTQTSSFVQGLFDESQRFRAQRRKDMFGSHHSSFTPLQSESPVNSNPSVSDANVGDPAVDGLEGQASPELSYHIRVKGTEVNRYNRWTVSDAYKSPTPQPDPEEEEAVSTDEEEAHQETTHVPAPEIESHAEPKQNPRRLRQHQDSTESENEGRREAHADRTSVDEESNGDHSSRSSSLSSGTHESDKHEDDFKDMDAIDDDYIPSDEQDDTNYGVGNSSHGGASDSSQIPTSLDHNRPESPPYSRHDDNIETEYYWPVPMLPYPRSCIQHHIRHEGAVSVFATESDPFLAVRPGNLDPHTTIYDMKLIIGCLGFPVIAVRVPEGIAGYISPDDPSYKQLVSFLCMAPCHIVQLKIKWDFMESLQSVGYRYSGSGNWAALCNHESTASSLWAPPLPERPHTARLESMALLSTAVPRDNQSPLFISSSSTVTRALREDGRE</sequence>